<evidence type="ECO:0000313" key="3">
    <source>
        <dbReference type="Proteomes" id="UP001597110"/>
    </source>
</evidence>
<dbReference type="EMBL" id="JBHTIF010000001">
    <property type="protein sequence ID" value="MFD0724987.1"/>
    <property type="molecule type" value="Genomic_DNA"/>
</dbReference>
<sequence>MQYPKSLFVLVALVACTLGACNERSAPPSATEAPDATTVPADPAAVPAAYPTDRWVGQWGGPEGTSLVIGGRDGVYDLVITNLDGPRRFPGRADGTRIVFNRDGVEESMRQTNGLDTGMKWLSEKTQCLTIRTGEGFCRD</sequence>
<name>A0ABW2Y9E1_9GAMM</name>
<evidence type="ECO:0000313" key="2">
    <source>
        <dbReference type="EMBL" id="MFD0724987.1"/>
    </source>
</evidence>
<gene>
    <name evidence="2" type="ORF">ACFQ0E_05160</name>
</gene>
<organism evidence="2 3">
    <name type="scientific">Lysobacter brunescens</name>
    <dbReference type="NCBI Taxonomy" id="262323"/>
    <lineage>
        <taxon>Bacteria</taxon>
        <taxon>Pseudomonadati</taxon>
        <taxon>Pseudomonadota</taxon>
        <taxon>Gammaproteobacteria</taxon>
        <taxon>Lysobacterales</taxon>
        <taxon>Lysobacteraceae</taxon>
        <taxon>Lysobacter</taxon>
    </lineage>
</organism>
<dbReference type="Proteomes" id="UP001597110">
    <property type="component" value="Unassembled WGS sequence"/>
</dbReference>
<comment type="caution">
    <text evidence="2">The sequence shown here is derived from an EMBL/GenBank/DDBJ whole genome shotgun (WGS) entry which is preliminary data.</text>
</comment>
<proteinExistence type="predicted"/>
<dbReference type="PROSITE" id="PS51257">
    <property type="entry name" value="PROKAR_LIPOPROTEIN"/>
    <property type="match status" value="1"/>
</dbReference>
<accession>A0ABW2Y9E1</accession>
<feature type="signal peptide" evidence="1">
    <location>
        <begin position="1"/>
        <end position="20"/>
    </location>
</feature>
<dbReference type="RefSeq" id="WP_386822613.1">
    <property type="nucleotide sequence ID" value="NZ_JBHTIF010000001.1"/>
</dbReference>
<evidence type="ECO:0008006" key="4">
    <source>
        <dbReference type="Google" id="ProtNLM"/>
    </source>
</evidence>
<feature type="chain" id="PRO_5045732577" description="Lipoprotein" evidence="1">
    <location>
        <begin position="21"/>
        <end position="140"/>
    </location>
</feature>
<protein>
    <recommendedName>
        <fullName evidence="4">Lipoprotein</fullName>
    </recommendedName>
</protein>
<keyword evidence="3" id="KW-1185">Reference proteome</keyword>
<evidence type="ECO:0000256" key="1">
    <source>
        <dbReference type="SAM" id="SignalP"/>
    </source>
</evidence>
<keyword evidence="1" id="KW-0732">Signal</keyword>
<reference evidence="3" key="1">
    <citation type="journal article" date="2019" name="Int. J. Syst. Evol. Microbiol.">
        <title>The Global Catalogue of Microorganisms (GCM) 10K type strain sequencing project: providing services to taxonomists for standard genome sequencing and annotation.</title>
        <authorList>
            <consortium name="The Broad Institute Genomics Platform"/>
            <consortium name="The Broad Institute Genome Sequencing Center for Infectious Disease"/>
            <person name="Wu L."/>
            <person name="Ma J."/>
        </authorList>
    </citation>
    <scope>NUCLEOTIDE SEQUENCE [LARGE SCALE GENOMIC DNA]</scope>
    <source>
        <strain evidence="3">CCUG 55585</strain>
    </source>
</reference>